<dbReference type="Proteomes" id="UP000617340">
    <property type="component" value="Unassembled WGS sequence"/>
</dbReference>
<proteinExistence type="predicted"/>
<comment type="caution">
    <text evidence="1">The sequence shown here is derived from an EMBL/GenBank/DDBJ whole genome shotgun (WGS) entry which is preliminary data.</text>
</comment>
<gene>
    <name evidence="1" type="ORF">HZH68_012621</name>
</gene>
<protein>
    <recommendedName>
        <fullName evidence="3">Transposase</fullName>
    </recommendedName>
</protein>
<organism evidence="1 2">
    <name type="scientific">Vespula germanica</name>
    <name type="common">German yellow jacket</name>
    <name type="synonym">Paravespula germanica</name>
    <dbReference type="NCBI Taxonomy" id="30212"/>
    <lineage>
        <taxon>Eukaryota</taxon>
        <taxon>Metazoa</taxon>
        <taxon>Ecdysozoa</taxon>
        <taxon>Arthropoda</taxon>
        <taxon>Hexapoda</taxon>
        <taxon>Insecta</taxon>
        <taxon>Pterygota</taxon>
        <taxon>Neoptera</taxon>
        <taxon>Endopterygota</taxon>
        <taxon>Hymenoptera</taxon>
        <taxon>Apocrita</taxon>
        <taxon>Aculeata</taxon>
        <taxon>Vespoidea</taxon>
        <taxon>Vespidae</taxon>
        <taxon>Vespinae</taxon>
        <taxon>Vespula</taxon>
    </lineage>
</organism>
<name>A0A834JKH2_VESGE</name>
<reference evidence="1" key="1">
    <citation type="journal article" date="2020" name="G3 (Bethesda)">
        <title>High-Quality Assemblies for Three Invasive Social Wasps from the &lt;i&gt;Vespula&lt;/i&gt; Genus.</title>
        <authorList>
            <person name="Harrop T.W.R."/>
            <person name="Guhlin J."/>
            <person name="McLaughlin G.M."/>
            <person name="Permina E."/>
            <person name="Stockwell P."/>
            <person name="Gilligan J."/>
            <person name="Le Lec M.F."/>
            <person name="Gruber M.A.M."/>
            <person name="Quinn O."/>
            <person name="Lovegrove M."/>
            <person name="Duncan E.J."/>
            <person name="Remnant E.J."/>
            <person name="Van Eeckhoven J."/>
            <person name="Graham B."/>
            <person name="Knapp R.A."/>
            <person name="Langford K.W."/>
            <person name="Kronenberg Z."/>
            <person name="Press M.O."/>
            <person name="Eacker S.M."/>
            <person name="Wilson-Rankin E.E."/>
            <person name="Purcell J."/>
            <person name="Lester P.J."/>
            <person name="Dearden P.K."/>
        </authorList>
    </citation>
    <scope>NUCLEOTIDE SEQUENCE</scope>
    <source>
        <strain evidence="1">Linc-1</strain>
    </source>
</reference>
<dbReference type="AlphaFoldDB" id="A0A834JKH2"/>
<evidence type="ECO:0008006" key="3">
    <source>
        <dbReference type="Google" id="ProtNLM"/>
    </source>
</evidence>
<dbReference type="InterPro" id="IPR036397">
    <property type="entry name" value="RNaseH_sf"/>
</dbReference>
<evidence type="ECO:0000313" key="2">
    <source>
        <dbReference type="Proteomes" id="UP000617340"/>
    </source>
</evidence>
<sequence length="106" mass="12830">MPNYLRRTAKLWRRLRLILQSSPYWAIKEWSKVLWSDENKFNLVSSDGIQYVRHSKNESMVPGTYCKTWWVFFAKGIDPLFRDNDSKHRSKVIEEYFAKRKINISQ</sequence>
<dbReference type="GO" id="GO:0003676">
    <property type="term" value="F:nucleic acid binding"/>
    <property type="evidence" value="ECO:0007669"/>
    <property type="project" value="InterPro"/>
</dbReference>
<evidence type="ECO:0000313" key="1">
    <source>
        <dbReference type="EMBL" id="KAF7388679.1"/>
    </source>
</evidence>
<keyword evidence="2" id="KW-1185">Reference proteome</keyword>
<dbReference type="Gene3D" id="3.30.420.10">
    <property type="entry name" value="Ribonuclease H-like superfamily/Ribonuclease H"/>
    <property type="match status" value="1"/>
</dbReference>
<dbReference type="EMBL" id="JACSDZ010000013">
    <property type="protein sequence ID" value="KAF7388679.1"/>
    <property type="molecule type" value="Genomic_DNA"/>
</dbReference>
<accession>A0A834JKH2</accession>